<dbReference type="GeneID" id="54290666"/>
<feature type="domain" description="Peptidase S33 tripeptidyl aminopeptidase-like C-terminal" evidence="4">
    <location>
        <begin position="442"/>
        <end position="545"/>
    </location>
</feature>
<dbReference type="InterPro" id="IPR013595">
    <property type="entry name" value="Pept_S33_TAP-like_C"/>
</dbReference>
<protein>
    <recommendedName>
        <fullName evidence="4">Peptidase S33 tripeptidyl aminopeptidase-like C-terminal domain-containing protein</fullName>
    </recommendedName>
</protein>
<keyword evidence="2" id="KW-0378">Hydrolase</keyword>
<feature type="non-terminal residue" evidence="5">
    <location>
        <position position="1"/>
    </location>
</feature>
<evidence type="ECO:0000313" key="6">
    <source>
        <dbReference type="Proteomes" id="UP000799778"/>
    </source>
</evidence>
<sequence>QIEATESFKFHSCFDGFQCSKLKVPLDYFNGTFPKETVSIAVAKLPAKVPVDDPRYGGPIFINPGGPGGSGVWQALNSARDLQLIVDAWPTPSRSADDGGDDDKYFDIIGFDPRGINNTEPAANCGRSTAATWSWALRESTEGNLDNSDAALGRLWAMEHASGASCKLASEASGGFDIKQYMTTASVARDMLQMVEKHDEYNAAVVARLQATQPSSNDPGTWSTRSKPSPSPKLQYLGFSYGTYLGSTFASMYPDRVGRVILDGVVNSDDYDEALGGNELADNEKAMASFYTFCVLAGPEICPLTTLTSTARDIEDRVQSILASLYHTPLQLPSTFGPEILTYSDVRNVIFISLYSPHILFPFVAQLLSALYPPDPNSPVLTYVAAAFQYAHTYDCSATPDSPIFMTSTAQHSILCADIPSLTSSNLTSFQSFYTTQTSISPTSGAIWSLIRLSCTAWPIRPIHRFTSPFGASNTHHPILFMTNTADPVTPLRSAHIMSSRFPGSRVLVQDAAGHCALTNPTPCVVLHVKAYFQSGDLPPRDTLCSFASTSPFFLNSLDAESRFHRSVDELFAVGDDEVEIEELKLNRRDDVVKEEAERVGIEAWSAAGRFSRAAAVSGVGLGRWRAGWRAGRAVEGALGRGF</sequence>
<dbReference type="SUPFAM" id="SSF53474">
    <property type="entry name" value="alpha/beta-Hydrolases"/>
    <property type="match status" value="1"/>
</dbReference>
<dbReference type="Gene3D" id="3.40.50.1820">
    <property type="entry name" value="alpha/beta hydrolase"/>
    <property type="match status" value="1"/>
</dbReference>
<feature type="region of interest" description="Disordered" evidence="3">
    <location>
        <begin position="212"/>
        <end position="231"/>
    </location>
</feature>
<accession>A0A6A5XKX5</accession>
<dbReference type="AlphaFoldDB" id="A0A6A5XKX5"/>
<keyword evidence="6" id="KW-1185">Reference proteome</keyword>
<dbReference type="InterPro" id="IPR051601">
    <property type="entry name" value="Serine_prot/Carboxylest_S33"/>
</dbReference>
<evidence type="ECO:0000313" key="5">
    <source>
        <dbReference type="EMBL" id="KAF2013380.1"/>
    </source>
</evidence>
<comment type="similarity">
    <text evidence="1">Belongs to the peptidase S33 family.</text>
</comment>
<dbReference type="RefSeq" id="XP_033381719.1">
    <property type="nucleotide sequence ID" value="XM_033533269.1"/>
</dbReference>
<evidence type="ECO:0000256" key="1">
    <source>
        <dbReference type="ARBA" id="ARBA00010088"/>
    </source>
</evidence>
<feature type="compositionally biased region" description="Polar residues" evidence="3">
    <location>
        <begin position="212"/>
        <end position="228"/>
    </location>
</feature>
<dbReference type="OrthoDB" id="425534at2759"/>
<dbReference type="PANTHER" id="PTHR43248">
    <property type="entry name" value="2-SUCCINYL-6-HYDROXY-2,4-CYCLOHEXADIENE-1-CARBOXYLATE SYNTHASE"/>
    <property type="match status" value="1"/>
</dbReference>
<dbReference type="PANTHER" id="PTHR43248:SF25">
    <property type="entry name" value="AB HYDROLASE-1 DOMAIN-CONTAINING PROTEIN-RELATED"/>
    <property type="match status" value="1"/>
</dbReference>
<organism evidence="5 6">
    <name type="scientific">Aaosphaeria arxii CBS 175.79</name>
    <dbReference type="NCBI Taxonomy" id="1450172"/>
    <lineage>
        <taxon>Eukaryota</taxon>
        <taxon>Fungi</taxon>
        <taxon>Dikarya</taxon>
        <taxon>Ascomycota</taxon>
        <taxon>Pezizomycotina</taxon>
        <taxon>Dothideomycetes</taxon>
        <taxon>Pleosporomycetidae</taxon>
        <taxon>Pleosporales</taxon>
        <taxon>Pleosporales incertae sedis</taxon>
        <taxon>Aaosphaeria</taxon>
    </lineage>
</organism>
<reference evidence="5" key="1">
    <citation type="journal article" date="2020" name="Stud. Mycol.">
        <title>101 Dothideomycetes genomes: a test case for predicting lifestyles and emergence of pathogens.</title>
        <authorList>
            <person name="Haridas S."/>
            <person name="Albert R."/>
            <person name="Binder M."/>
            <person name="Bloem J."/>
            <person name="Labutti K."/>
            <person name="Salamov A."/>
            <person name="Andreopoulos B."/>
            <person name="Baker S."/>
            <person name="Barry K."/>
            <person name="Bills G."/>
            <person name="Bluhm B."/>
            <person name="Cannon C."/>
            <person name="Castanera R."/>
            <person name="Culley D."/>
            <person name="Daum C."/>
            <person name="Ezra D."/>
            <person name="Gonzalez J."/>
            <person name="Henrissat B."/>
            <person name="Kuo A."/>
            <person name="Liang C."/>
            <person name="Lipzen A."/>
            <person name="Lutzoni F."/>
            <person name="Magnuson J."/>
            <person name="Mondo S."/>
            <person name="Nolan M."/>
            <person name="Ohm R."/>
            <person name="Pangilinan J."/>
            <person name="Park H.-J."/>
            <person name="Ramirez L."/>
            <person name="Alfaro M."/>
            <person name="Sun H."/>
            <person name="Tritt A."/>
            <person name="Yoshinaga Y."/>
            <person name="Zwiers L.-H."/>
            <person name="Turgeon B."/>
            <person name="Goodwin S."/>
            <person name="Spatafora J."/>
            <person name="Crous P."/>
            <person name="Grigoriev I."/>
        </authorList>
    </citation>
    <scope>NUCLEOTIDE SEQUENCE</scope>
    <source>
        <strain evidence="5">CBS 175.79</strain>
    </source>
</reference>
<gene>
    <name evidence="5" type="ORF">BU24DRAFT_483091</name>
</gene>
<proteinExistence type="inferred from homology"/>
<dbReference type="GO" id="GO:0016787">
    <property type="term" value="F:hydrolase activity"/>
    <property type="evidence" value="ECO:0007669"/>
    <property type="project" value="UniProtKB-KW"/>
</dbReference>
<evidence type="ECO:0000259" key="4">
    <source>
        <dbReference type="Pfam" id="PF08386"/>
    </source>
</evidence>
<dbReference type="Proteomes" id="UP000799778">
    <property type="component" value="Unassembled WGS sequence"/>
</dbReference>
<dbReference type="EMBL" id="ML978071">
    <property type="protein sequence ID" value="KAF2013380.1"/>
    <property type="molecule type" value="Genomic_DNA"/>
</dbReference>
<evidence type="ECO:0000256" key="3">
    <source>
        <dbReference type="SAM" id="MobiDB-lite"/>
    </source>
</evidence>
<dbReference type="InterPro" id="IPR029058">
    <property type="entry name" value="AB_hydrolase_fold"/>
</dbReference>
<evidence type="ECO:0000256" key="2">
    <source>
        <dbReference type="ARBA" id="ARBA00022801"/>
    </source>
</evidence>
<name>A0A6A5XKX5_9PLEO</name>
<dbReference type="Pfam" id="PF08386">
    <property type="entry name" value="Abhydrolase_4"/>
    <property type="match status" value="1"/>
</dbReference>